<dbReference type="AlphaFoldDB" id="A0A4T0FW61"/>
<feature type="compositionally biased region" description="Low complexity" evidence="4">
    <location>
        <begin position="465"/>
        <end position="486"/>
    </location>
</feature>
<name>A0A4T0FW61_9BASI</name>
<organism evidence="6 7">
    <name type="scientific">Wallemia hederae</name>
    <dbReference type="NCBI Taxonomy" id="1540922"/>
    <lineage>
        <taxon>Eukaryota</taxon>
        <taxon>Fungi</taxon>
        <taxon>Dikarya</taxon>
        <taxon>Basidiomycota</taxon>
        <taxon>Wallemiomycotina</taxon>
        <taxon>Wallemiomycetes</taxon>
        <taxon>Wallemiales</taxon>
        <taxon>Wallemiaceae</taxon>
        <taxon>Wallemia</taxon>
    </lineage>
</organism>
<dbReference type="PANTHER" id="PTHR14089:SF8">
    <property type="entry name" value="RNA-BINDING PROTEIN MRN1"/>
    <property type="match status" value="1"/>
</dbReference>
<evidence type="ECO:0000259" key="5">
    <source>
        <dbReference type="PROSITE" id="PS50102"/>
    </source>
</evidence>
<accession>A0A4T0FW61</accession>
<dbReference type="PANTHER" id="PTHR14089">
    <property type="entry name" value="PRE-MRNA-SPLICING FACTOR RBM22"/>
    <property type="match status" value="1"/>
</dbReference>
<comment type="caution">
    <text evidence="6">The sequence shown here is derived from an EMBL/GenBank/DDBJ whole genome shotgun (WGS) entry which is preliminary data.</text>
</comment>
<keyword evidence="2 3" id="KW-0694">RNA-binding</keyword>
<dbReference type="GO" id="GO:0003729">
    <property type="term" value="F:mRNA binding"/>
    <property type="evidence" value="ECO:0007669"/>
    <property type="project" value="UniProtKB-ARBA"/>
</dbReference>
<dbReference type="GO" id="GO:0000398">
    <property type="term" value="P:mRNA splicing, via spliceosome"/>
    <property type="evidence" value="ECO:0007669"/>
    <property type="project" value="TreeGrafter"/>
</dbReference>
<feature type="domain" description="RRM" evidence="5">
    <location>
        <begin position="48"/>
        <end position="121"/>
    </location>
</feature>
<evidence type="ECO:0000313" key="7">
    <source>
        <dbReference type="Proteomes" id="UP000310189"/>
    </source>
</evidence>
<dbReference type="FunFam" id="3.30.70.330:FF:000400">
    <property type="entry name" value="Negative regulator of differentiation 1"/>
    <property type="match status" value="1"/>
</dbReference>
<dbReference type="SUPFAM" id="SSF54928">
    <property type="entry name" value="RNA-binding domain, RBD"/>
    <property type="match status" value="3"/>
</dbReference>
<evidence type="ECO:0000256" key="2">
    <source>
        <dbReference type="ARBA" id="ARBA00022884"/>
    </source>
</evidence>
<dbReference type="Gene3D" id="3.30.70.330">
    <property type="match status" value="4"/>
</dbReference>
<feature type="domain" description="RRM" evidence="5">
    <location>
        <begin position="139"/>
        <end position="220"/>
    </location>
</feature>
<gene>
    <name evidence="6" type="ORF">E3P99_00410</name>
</gene>
<proteinExistence type="predicted"/>
<reference evidence="6 7" key="1">
    <citation type="submission" date="2019-03" db="EMBL/GenBank/DDBJ databases">
        <title>Sequencing 23 genomes of Wallemia ichthyophaga.</title>
        <authorList>
            <person name="Gostincar C."/>
        </authorList>
    </citation>
    <scope>NUCLEOTIDE SEQUENCE [LARGE SCALE GENOMIC DNA]</scope>
    <source>
        <strain evidence="6 7">EXF-5753</strain>
    </source>
</reference>
<dbReference type="InterPro" id="IPR035979">
    <property type="entry name" value="RBD_domain_sf"/>
</dbReference>
<dbReference type="SMART" id="SM00360">
    <property type="entry name" value="RRM"/>
    <property type="match status" value="4"/>
</dbReference>
<sequence length="495" mass="54729">MELNTNDIPSQVDYQQFLLQQQPSLFLNPTTQPFLNHSQIQQLQHPGRNIYVGNLPSDASIDELLNLVKFGPLESIKLFPEKSYAFLAFLDATIAIQFYHDATTRKITLHGQELRFGWGKNSQIATNVLLAVQQSNASRNVYIGGIDDNTTEESLAKDLSRFGPIDQIKIVRDKNIAFVHYLSIAIAIKVVNELPHDPKYSNKRINYGKDRCAYIPRNQQQPSTQALRTAAAIAASSGYPYSMAGFSPSAAAAFLNSSTYENYLNPQLTSNSLVGGVPLDNIGNRTVYLGNLSEETTAEELCNAIRGGILQSIRYLSDKHIAFVTFIDPTNALTFYQVASYQGITIHNRRLKIGWGKHSGPLPPQLALAVQTGATRNVYVGALTDMDTFNESKIRADFEIFGQVEQVNSLREKGCTFVNFTNLSNAIKAIEAVKNDDEYIKAGIKISYGKDRCGNPPRSLSTGMSGRSSQRPSPSPHSTPSFDTSPVFQDVSHHI</sequence>
<feature type="domain" description="RRM" evidence="5">
    <location>
        <begin position="285"/>
        <end position="358"/>
    </location>
</feature>
<evidence type="ECO:0000256" key="1">
    <source>
        <dbReference type="ARBA" id="ARBA00022737"/>
    </source>
</evidence>
<dbReference type="InterPro" id="IPR000504">
    <property type="entry name" value="RRM_dom"/>
</dbReference>
<dbReference type="EMBL" id="SPNW01000004">
    <property type="protein sequence ID" value="TIA92948.1"/>
    <property type="molecule type" value="Genomic_DNA"/>
</dbReference>
<dbReference type="FunFam" id="3.30.70.330:FF:000120">
    <property type="entry name" value="Negative regulator of differentiation 1"/>
    <property type="match status" value="1"/>
</dbReference>
<keyword evidence="7" id="KW-1185">Reference proteome</keyword>
<dbReference type="Pfam" id="PF00076">
    <property type="entry name" value="RRM_1"/>
    <property type="match status" value="3"/>
</dbReference>
<feature type="region of interest" description="Disordered" evidence="4">
    <location>
        <begin position="452"/>
        <end position="495"/>
    </location>
</feature>
<dbReference type="GO" id="GO:0010468">
    <property type="term" value="P:regulation of gene expression"/>
    <property type="evidence" value="ECO:0007669"/>
    <property type="project" value="UniProtKB-ARBA"/>
</dbReference>
<dbReference type="PROSITE" id="PS50102">
    <property type="entry name" value="RRM"/>
    <property type="match status" value="4"/>
</dbReference>
<dbReference type="OrthoDB" id="6407164at2759"/>
<evidence type="ECO:0000256" key="4">
    <source>
        <dbReference type="SAM" id="MobiDB-lite"/>
    </source>
</evidence>
<dbReference type="InterPro" id="IPR012677">
    <property type="entry name" value="Nucleotide-bd_a/b_plait_sf"/>
</dbReference>
<feature type="domain" description="RRM" evidence="5">
    <location>
        <begin position="376"/>
        <end position="451"/>
    </location>
</feature>
<evidence type="ECO:0000256" key="3">
    <source>
        <dbReference type="PROSITE-ProRule" id="PRU00176"/>
    </source>
</evidence>
<protein>
    <recommendedName>
        <fullName evidence="5">RRM domain-containing protein</fullName>
    </recommendedName>
</protein>
<evidence type="ECO:0000313" key="6">
    <source>
        <dbReference type="EMBL" id="TIA92948.1"/>
    </source>
</evidence>
<keyword evidence="1" id="KW-0677">Repeat</keyword>
<dbReference type="InterPro" id="IPR039171">
    <property type="entry name" value="Cwc2/Slt11"/>
</dbReference>
<dbReference type="Proteomes" id="UP000310189">
    <property type="component" value="Unassembled WGS sequence"/>
</dbReference>
<dbReference type="GO" id="GO:0010494">
    <property type="term" value="C:cytoplasmic stress granule"/>
    <property type="evidence" value="ECO:0007669"/>
    <property type="project" value="TreeGrafter"/>
</dbReference>